<reference evidence="1 2" key="1">
    <citation type="submission" date="2019-04" db="EMBL/GenBank/DDBJ databases">
        <title>Crypto-aerobic microbial life in anoxic (sulfidic) marine sediments.</title>
        <authorList>
            <person name="Bhattacharya S."/>
            <person name="Roy C."/>
            <person name="Mondal N."/>
            <person name="Sarkar J."/>
            <person name="Mandal S."/>
            <person name="Rameez M.J."/>
            <person name="Ghosh W."/>
        </authorList>
    </citation>
    <scope>NUCLEOTIDE SEQUENCE [LARGE SCALE GENOMIC DNA]</scope>
    <source>
        <strain evidence="1 2">SBBC</strain>
    </source>
</reference>
<dbReference type="EMBL" id="SWAU01000001">
    <property type="protein sequence ID" value="TKA98533.1"/>
    <property type="molecule type" value="Genomic_DNA"/>
</dbReference>
<dbReference type="AlphaFoldDB" id="A0A4U0ZA88"/>
<name>A0A4U0ZA88_9RHOB</name>
<evidence type="ECO:0000313" key="1">
    <source>
        <dbReference type="EMBL" id="TKA98533.1"/>
    </source>
</evidence>
<dbReference type="RefSeq" id="WP_136790798.1">
    <property type="nucleotide sequence ID" value="NZ_SWAU01000001.1"/>
</dbReference>
<accession>A0A4U0ZA88</accession>
<comment type="caution">
    <text evidence="1">The sequence shown here is derived from an EMBL/GenBank/DDBJ whole genome shotgun (WGS) entry which is preliminary data.</text>
</comment>
<protein>
    <submittedName>
        <fullName evidence="1">Uncharacterized protein</fullName>
    </submittedName>
</protein>
<organism evidence="1 2">
    <name type="scientific">Cereibacter changlensis</name>
    <dbReference type="NCBI Taxonomy" id="402884"/>
    <lineage>
        <taxon>Bacteria</taxon>
        <taxon>Pseudomonadati</taxon>
        <taxon>Pseudomonadota</taxon>
        <taxon>Alphaproteobacteria</taxon>
        <taxon>Rhodobacterales</taxon>
        <taxon>Paracoccaceae</taxon>
        <taxon>Cereibacter</taxon>
    </lineage>
</organism>
<gene>
    <name evidence="1" type="ORF">FAZ78_00300</name>
</gene>
<evidence type="ECO:0000313" key="2">
    <source>
        <dbReference type="Proteomes" id="UP000306340"/>
    </source>
</evidence>
<proteinExistence type="predicted"/>
<dbReference type="Proteomes" id="UP000306340">
    <property type="component" value="Unassembled WGS sequence"/>
</dbReference>
<sequence length="85" mass="9083">MITAAMFEHLDPKQHANSFAYTISALALTARLALENETSGTAAEQAKVAAVATTLEVIEVLASVVIDGSEQLETRLRRADELRAA</sequence>